<evidence type="ECO:0000256" key="1">
    <source>
        <dbReference type="SAM" id="MobiDB-lite"/>
    </source>
</evidence>
<evidence type="ECO:0000313" key="3">
    <source>
        <dbReference type="Proteomes" id="UP001190700"/>
    </source>
</evidence>
<evidence type="ECO:0000313" key="2">
    <source>
        <dbReference type="EMBL" id="KAK3276510.1"/>
    </source>
</evidence>
<feature type="region of interest" description="Disordered" evidence="1">
    <location>
        <begin position="17"/>
        <end position="122"/>
    </location>
</feature>
<dbReference type="EMBL" id="LGRX02006514">
    <property type="protein sequence ID" value="KAK3276510.1"/>
    <property type="molecule type" value="Genomic_DNA"/>
</dbReference>
<proteinExistence type="predicted"/>
<feature type="compositionally biased region" description="Basic and acidic residues" evidence="1">
    <location>
        <begin position="183"/>
        <end position="194"/>
    </location>
</feature>
<protein>
    <submittedName>
        <fullName evidence="2">Uncharacterized protein</fullName>
    </submittedName>
</protein>
<dbReference type="AlphaFoldDB" id="A0AAE0GEK4"/>
<feature type="compositionally biased region" description="Basic and acidic residues" evidence="1">
    <location>
        <begin position="239"/>
        <end position="253"/>
    </location>
</feature>
<keyword evidence="3" id="KW-1185">Reference proteome</keyword>
<accession>A0AAE0GEK4</accession>
<feature type="region of interest" description="Disordered" evidence="1">
    <location>
        <begin position="407"/>
        <end position="430"/>
    </location>
</feature>
<reference evidence="2 3" key="1">
    <citation type="journal article" date="2015" name="Genome Biol. Evol.">
        <title>Comparative Genomics of a Bacterivorous Green Alga Reveals Evolutionary Causalities and Consequences of Phago-Mixotrophic Mode of Nutrition.</title>
        <authorList>
            <person name="Burns J.A."/>
            <person name="Paasch A."/>
            <person name="Narechania A."/>
            <person name="Kim E."/>
        </authorList>
    </citation>
    <scope>NUCLEOTIDE SEQUENCE [LARGE SCALE GENOMIC DNA]</scope>
    <source>
        <strain evidence="2 3">PLY_AMNH</strain>
    </source>
</reference>
<gene>
    <name evidence="2" type="ORF">CYMTET_15419</name>
</gene>
<dbReference type="Proteomes" id="UP001190700">
    <property type="component" value="Unassembled WGS sequence"/>
</dbReference>
<feature type="compositionally biased region" description="Basic and acidic residues" evidence="1">
    <location>
        <begin position="287"/>
        <end position="306"/>
    </location>
</feature>
<feature type="compositionally biased region" description="Low complexity" evidence="1">
    <location>
        <begin position="44"/>
        <end position="89"/>
    </location>
</feature>
<comment type="caution">
    <text evidence="2">The sequence shown here is derived from an EMBL/GenBank/DDBJ whole genome shotgun (WGS) entry which is preliminary data.</text>
</comment>
<sequence>MELQGRNVLRSSAELAESSLILSPKPKPTQEGFPATPLASQAFSEPLHAPAEPLPAPEAVSASAPAAAAPGSMATAQPIPGPPSVVVSKAPPPIEVPGDIQEEDTGLSSWARKEAESWLDEEDVRKAHAAEELKLLKDQARDHLRMQLRQQRLAAQGSDVGTQPARPTGRPLRPASAPSYHAARREGGARESTRKRPSSAQGPLPRPASGRKALLAQKPPVRPSSALPRAQQESVQRLTAREAFQHPDYRAPQDRPGSAPAHKISGSQLKSSIARLSRPRSAVHTSDAARQRKELERYWQDHEQKRSTGGNPGPPPLPPLHQREALRRSDLHEMVSRLYQPKVAEVDDKGPAPTKLVFQYQPDEGSFEERRVPIRALSEEEQASTVYRLVDKQKQQAEKAKRKLKEKYLAPLGKTHAREWSPPKHAYTSG</sequence>
<feature type="region of interest" description="Disordered" evidence="1">
    <location>
        <begin position="146"/>
        <end position="362"/>
    </location>
</feature>
<feature type="compositionally biased region" description="Basic and acidic residues" evidence="1">
    <location>
        <begin position="321"/>
        <end position="335"/>
    </location>
</feature>
<organism evidence="2 3">
    <name type="scientific">Cymbomonas tetramitiformis</name>
    <dbReference type="NCBI Taxonomy" id="36881"/>
    <lineage>
        <taxon>Eukaryota</taxon>
        <taxon>Viridiplantae</taxon>
        <taxon>Chlorophyta</taxon>
        <taxon>Pyramimonadophyceae</taxon>
        <taxon>Pyramimonadales</taxon>
        <taxon>Pyramimonadaceae</taxon>
        <taxon>Cymbomonas</taxon>
    </lineage>
</organism>
<name>A0AAE0GEK4_9CHLO</name>